<sequence length="574" mass="63271">MPNLDVSELNIVLSVLGTFIVLYGIISVKIKQKWYLGEALPAVAVGVALGPIAAKFLDSERWGSAERGQTPEITLGVTRVMIGLQLVIAGYQLPAKYNLKRWKEMLMCLLPIMTIMWLCTTLCMLATVPKVTLLAALVIGSCVTCTDPILSQAIAKGPFADKFVARPLREIISSEAGANDGFGFPFLLLAVYLIRHANVPGAGEGNEGVVAAAGQAARLLFAREEEVGRLGGGVGVALKNWFLETWLYIVFLSIIYGAVVGYGSCKAVKFALRKKWIDSESYVLFPAALGMFIVGTCGAIGTDDLLACFVAGNALNWDGEFLEETERRHDEVNSCIDVLLNFGGFMFIGTIMPWSQFNDPDGTGLTYGRLMLLGLMVILFRRIPSILLSYKLMPAVVNGWKEALFMGYFGPIGAGAVFYVEHTRHLFPELGEGDEEETNLVRVMVPVVYWLVLFSIVVHGLSIPALNLIYGWAGVKPIQEDSVEIRRVSMRVATPVNAVPADRDTFIAYNRFSRPVFDPDTLPTSQDESNIGYAVGEYPRDVKPPPRANYKLYPDDDIEEEKQRAQRRVIKYQQ</sequence>
<feature type="region of interest" description="Disordered" evidence="5">
    <location>
        <begin position="519"/>
        <end position="574"/>
    </location>
</feature>
<evidence type="ECO:0000256" key="1">
    <source>
        <dbReference type="ARBA" id="ARBA00004141"/>
    </source>
</evidence>
<evidence type="ECO:0000259" key="7">
    <source>
        <dbReference type="Pfam" id="PF00999"/>
    </source>
</evidence>
<feature type="transmembrane region" description="Helical" evidence="6">
    <location>
        <begin position="73"/>
        <end position="93"/>
    </location>
</feature>
<dbReference type="InterPro" id="IPR006153">
    <property type="entry name" value="Cation/H_exchanger_TM"/>
</dbReference>
<dbReference type="PANTHER" id="PTHR31382:SF3">
    <property type="entry name" value="SODIUM ION_PROTON EXCHANGER (EUROFUNG)"/>
    <property type="match status" value="1"/>
</dbReference>
<evidence type="ECO:0000256" key="2">
    <source>
        <dbReference type="ARBA" id="ARBA00022692"/>
    </source>
</evidence>
<dbReference type="PANTHER" id="PTHR31382">
    <property type="entry name" value="NA(+)/H(+) ANTIPORTER"/>
    <property type="match status" value="1"/>
</dbReference>
<protein>
    <recommendedName>
        <fullName evidence="7">Cation/H+ exchanger transmembrane domain-containing protein</fullName>
    </recommendedName>
</protein>
<dbReference type="InterPro" id="IPR004712">
    <property type="entry name" value="Na+/H+_antiporter_fungi"/>
</dbReference>
<dbReference type="GO" id="GO:0015385">
    <property type="term" value="F:sodium:proton antiporter activity"/>
    <property type="evidence" value="ECO:0007669"/>
    <property type="project" value="InterPro"/>
</dbReference>
<keyword evidence="2 6" id="KW-0812">Transmembrane</keyword>
<feature type="domain" description="Cation/H+ exchanger transmembrane" evidence="7">
    <location>
        <begin position="25"/>
        <end position="466"/>
    </location>
</feature>
<evidence type="ECO:0000256" key="3">
    <source>
        <dbReference type="ARBA" id="ARBA00022989"/>
    </source>
</evidence>
<dbReference type="InterPro" id="IPR038770">
    <property type="entry name" value="Na+/solute_symporter_sf"/>
</dbReference>
<feature type="transmembrane region" description="Helical" evidence="6">
    <location>
        <begin position="447"/>
        <end position="470"/>
    </location>
</feature>
<accession>A0A2C5ZEB0</accession>
<feature type="transmembrane region" description="Helical" evidence="6">
    <location>
        <begin position="6"/>
        <end position="28"/>
    </location>
</feature>
<feature type="transmembrane region" description="Helical" evidence="6">
    <location>
        <begin position="246"/>
        <end position="265"/>
    </location>
</feature>
<dbReference type="GO" id="GO:0120029">
    <property type="term" value="P:proton export across plasma membrane"/>
    <property type="evidence" value="ECO:0007669"/>
    <property type="project" value="InterPro"/>
</dbReference>
<comment type="caution">
    <text evidence="8">The sequence shown here is derived from an EMBL/GenBank/DDBJ whole genome shotgun (WGS) entry which is preliminary data.</text>
</comment>
<evidence type="ECO:0000256" key="5">
    <source>
        <dbReference type="SAM" id="MobiDB-lite"/>
    </source>
</evidence>
<keyword evidence="3 6" id="KW-1133">Transmembrane helix</keyword>
<evidence type="ECO:0000313" key="8">
    <source>
        <dbReference type="EMBL" id="PHH77521.1"/>
    </source>
</evidence>
<feature type="transmembrane region" description="Helical" evidence="6">
    <location>
        <begin position="35"/>
        <end position="53"/>
    </location>
</feature>
<dbReference type="GO" id="GO:0036376">
    <property type="term" value="P:sodium ion export across plasma membrane"/>
    <property type="evidence" value="ECO:0007669"/>
    <property type="project" value="InterPro"/>
</dbReference>
<feature type="transmembrane region" description="Helical" evidence="6">
    <location>
        <begin position="366"/>
        <end position="383"/>
    </location>
</feature>
<organism evidence="8 9">
    <name type="scientific">Ophiocordyceps australis</name>
    <dbReference type="NCBI Taxonomy" id="1399860"/>
    <lineage>
        <taxon>Eukaryota</taxon>
        <taxon>Fungi</taxon>
        <taxon>Dikarya</taxon>
        <taxon>Ascomycota</taxon>
        <taxon>Pezizomycotina</taxon>
        <taxon>Sordariomycetes</taxon>
        <taxon>Hypocreomycetidae</taxon>
        <taxon>Hypocreales</taxon>
        <taxon>Ophiocordycipitaceae</taxon>
        <taxon>Ophiocordyceps</taxon>
    </lineage>
</organism>
<comment type="subcellular location">
    <subcellularLocation>
        <location evidence="1">Membrane</location>
        <topology evidence="1">Multi-pass membrane protein</topology>
    </subcellularLocation>
</comment>
<dbReference type="Pfam" id="PF00999">
    <property type="entry name" value="Na_H_Exchanger"/>
    <property type="match status" value="1"/>
</dbReference>
<gene>
    <name evidence="8" type="ORF">CDD82_3476</name>
</gene>
<proteinExistence type="predicted"/>
<keyword evidence="4 6" id="KW-0472">Membrane</keyword>
<evidence type="ECO:0000313" key="9">
    <source>
        <dbReference type="Proteomes" id="UP000224854"/>
    </source>
</evidence>
<dbReference type="OrthoDB" id="5327978at2759"/>
<reference evidence="8 9" key="1">
    <citation type="submission" date="2017-06" db="EMBL/GenBank/DDBJ databases">
        <title>Ant-infecting Ophiocordyceps genomes reveal a high diversity of potential behavioral manipulation genes and a possible major role for enterotoxins.</title>
        <authorList>
            <person name="De Bekker C."/>
            <person name="Evans H.C."/>
            <person name="Brachmann A."/>
            <person name="Hughes D.P."/>
        </authorList>
    </citation>
    <scope>NUCLEOTIDE SEQUENCE [LARGE SCALE GENOMIC DNA]</scope>
    <source>
        <strain evidence="8 9">1348a</strain>
    </source>
</reference>
<dbReference type="GO" id="GO:0005886">
    <property type="term" value="C:plasma membrane"/>
    <property type="evidence" value="ECO:0007669"/>
    <property type="project" value="InterPro"/>
</dbReference>
<name>A0A2C5ZEB0_9HYPO</name>
<dbReference type="AlphaFoldDB" id="A0A2C5ZEB0"/>
<dbReference type="EMBL" id="NJEU01000264">
    <property type="protein sequence ID" value="PHH77521.1"/>
    <property type="molecule type" value="Genomic_DNA"/>
</dbReference>
<feature type="transmembrane region" description="Helical" evidence="6">
    <location>
        <begin position="105"/>
        <end position="127"/>
    </location>
</feature>
<evidence type="ECO:0000256" key="6">
    <source>
        <dbReference type="SAM" id="Phobius"/>
    </source>
</evidence>
<dbReference type="Proteomes" id="UP000224854">
    <property type="component" value="Unassembled WGS sequence"/>
</dbReference>
<dbReference type="GO" id="GO:0042391">
    <property type="term" value="P:regulation of membrane potential"/>
    <property type="evidence" value="ECO:0007669"/>
    <property type="project" value="InterPro"/>
</dbReference>
<feature type="compositionally biased region" description="Basic residues" evidence="5">
    <location>
        <begin position="565"/>
        <end position="574"/>
    </location>
</feature>
<evidence type="ECO:0000256" key="4">
    <source>
        <dbReference type="ARBA" id="ARBA00023136"/>
    </source>
</evidence>
<keyword evidence="9" id="KW-1185">Reference proteome</keyword>
<dbReference type="Gene3D" id="1.20.1530.20">
    <property type="match status" value="1"/>
</dbReference>
<feature type="transmembrane region" description="Helical" evidence="6">
    <location>
        <begin position="403"/>
        <end position="420"/>
    </location>
</feature>